<name>A0A9D7PQE0_9PROT</name>
<organism evidence="2 3">
    <name type="scientific">Candidatus Proximibacter danicus</name>
    <dbReference type="NCBI Taxonomy" id="2954365"/>
    <lineage>
        <taxon>Bacteria</taxon>
        <taxon>Pseudomonadati</taxon>
        <taxon>Pseudomonadota</taxon>
        <taxon>Betaproteobacteria</taxon>
        <taxon>Candidatus Proximibacter</taxon>
    </lineage>
</organism>
<reference evidence="2" key="1">
    <citation type="submission" date="2020-10" db="EMBL/GenBank/DDBJ databases">
        <title>Connecting structure to function with the recovery of over 1000 high-quality activated sludge metagenome-assembled genomes encoding full-length rRNA genes using long-read sequencing.</title>
        <authorList>
            <person name="Singleton C.M."/>
            <person name="Petriglieri F."/>
            <person name="Kristensen J.M."/>
            <person name="Kirkegaard R.H."/>
            <person name="Michaelsen T.Y."/>
            <person name="Andersen M.H."/>
            <person name="Karst S.M."/>
            <person name="Dueholm M.S."/>
            <person name="Nielsen P.H."/>
            <person name="Albertsen M."/>
        </authorList>
    </citation>
    <scope>NUCLEOTIDE SEQUENCE</scope>
    <source>
        <strain evidence="2">Hirt_18-Q3-R61-65_BATAC.395</strain>
    </source>
</reference>
<dbReference type="Pfam" id="PF08707">
    <property type="entry name" value="PriCT_2"/>
    <property type="match status" value="1"/>
</dbReference>
<gene>
    <name evidence="2" type="ORF">IPL58_00005</name>
</gene>
<dbReference type="GO" id="GO:0016817">
    <property type="term" value="F:hydrolase activity, acting on acid anhydrides"/>
    <property type="evidence" value="ECO:0007669"/>
    <property type="project" value="InterPro"/>
</dbReference>
<dbReference type="InterPro" id="IPR014819">
    <property type="entry name" value="PriCT_2"/>
</dbReference>
<evidence type="ECO:0000259" key="1">
    <source>
        <dbReference type="Pfam" id="PF08707"/>
    </source>
</evidence>
<evidence type="ECO:0000313" key="2">
    <source>
        <dbReference type="EMBL" id="MBK8522642.1"/>
    </source>
</evidence>
<feature type="domain" description="Primase C-terminal 2" evidence="1">
    <location>
        <begin position="4"/>
        <end position="61"/>
    </location>
</feature>
<protein>
    <submittedName>
        <fullName evidence="2">PriCT-2 domain-containing protein</fullName>
    </submittedName>
</protein>
<dbReference type="EMBL" id="JADJUC010000001">
    <property type="protein sequence ID" value="MBK8522642.1"/>
    <property type="molecule type" value="Genomic_DNA"/>
</dbReference>
<dbReference type="AlphaFoldDB" id="A0A9D7PQE0"/>
<dbReference type="Proteomes" id="UP000886689">
    <property type="component" value="Unassembled WGS sequence"/>
</dbReference>
<evidence type="ECO:0000313" key="3">
    <source>
        <dbReference type="Proteomes" id="UP000886689"/>
    </source>
</evidence>
<feature type="non-terminal residue" evidence="2">
    <location>
        <position position="1"/>
    </location>
</feature>
<proteinExistence type="predicted"/>
<sequence>TTRLWIRVGMAMKRELGDDGYGLFEEWSQQAESFNAKDALAAWKSFRADGKVTVGTVLFEARKHGFGTGIPRAMRARPTTPAAPRKTVLDKNPTDAYALALWQAADRNDAFVAAHPYCQRKGIQHAFGAARGLASGSLLGQNVDCILIPIREHGVGEVIAVQAINSAGRKQTFGTIGDGFMLLGDERNTSSIWHAVEGWATGCSVRKAKKCSVALISFGKGRLQKVADLAWELYRPTGIIPHPEVDQ</sequence>
<accession>A0A9D7PQE0</accession>
<comment type="caution">
    <text evidence="2">The sequence shown here is derived from an EMBL/GenBank/DDBJ whole genome shotgun (WGS) entry which is preliminary data.</text>
</comment>